<protein>
    <submittedName>
        <fullName evidence="1">Rhs protein</fullName>
    </submittedName>
</protein>
<dbReference type="NCBIfam" id="TIGR01643">
    <property type="entry name" value="YD_repeat_2x"/>
    <property type="match status" value="1"/>
</dbReference>
<evidence type="ECO:0000313" key="2">
    <source>
        <dbReference type="Proteomes" id="UP000281514"/>
    </source>
</evidence>
<name>A0A3M5TI97_9PSED</name>
<dbReference type="InterPro" id="IPR031325">
    <property type="entry name" value="RHS_repeat"/>
</dbReference>
<evidence type="ECO:0000313" key="1">
    <source>
        <dbReference type="EMBL" id="RMU33271.1"/>
    </source>
</evidence>
<organism evidence="1 2">
    <name type="scientific">Pseudomonas avellanae</name>
    <dbReference type="NCBI Taxonomy" id="46257"/>
    <lineage>
        <taxon>Bacteria</taxon>
        <taxon>Pseudomonadati</taxon>
        <taxon>Pseudomonadota</taxon>
        <taxon>Gammaproteobacteria</taxon>
        <taxon>Pseudomonadales</taxon>
        <taxon>Pseudomonadaceae</taxon>
        <taxon>Pseudomonas</taxon>
    </lineage>
</organism>
<comment type="caution">
    <text evidence="1">The sequence shown here is derived from an EMBL/GenBank/DDBJ whole genome shotgun (WGS) entry which is preliminary data.</text>
</comment>
<proteinExistence type="predicted"/>
<gene>
    <name evidence="1" type="ORF">ALP32_01075</name>
</gene>
<dbReference type="AlphaFoldDB" id="A0A3M5TI97"/>
<dbReference type="EMBL" id="RBTX01000340">
    <property type="protein sequence ID" value="RMU33271.1"/>
    <property type="molecule type" value="Genomic_DNA"/>
</dbReference>
<dbReference type="Pfam" id="PF05593">
    <property type="entry name" value="RHS_repeat"/>
    <property type="match status" value="1"/>
</dbReference>
<sequence>MMTKAGSLVDVRYPTKKYFQTQLRMPLFCVGVGSFCCSNSTYTYDDRGLMLTKTDARGLATTYSCNDRGFEVSRTEASGMPLARIATTIKAGN</sequence>
<reference evidence="1 2" key="1">
    <citation type="submission" date="2018-08" db="EMBL/GenBank/DDBJ databases">
        <title>Recombination of ecologically and evolutionarily significant loci maintains genetic cohesion in the Pseudomonas syringae species complex.</title>
        <authorList>
            <person name="Dillon M."/>
            <person name="Thakur S."/>
            <person name="Almeida R.N.D."/>
            <person name="Weir B.S."/>
            <person name="Guttman D.S."/>
        </authorList>
    </citation>
    <scope>NUCLEOTIDE SEQUENCE [LARGE SCALE GENOMIC DNA]</scope>
    <source>
        <strain evidence="1 2">ICMP 9749</strain>
    </source>
</reference>
<dbReference type="InterPro" id="IPR006530">
    <property type="entry name" value="YD"/>
</dbReference>
<dbReference type="RefSeq" id="WP_024421286.1">
    <property type="nucleotide sequence ID" value="NZ_BMNO01000114.1"/>
</dbReference>
<accession>A0A3M5TI97</accession>
<dbReference type="Proteomes" id="UP000281514">
    <property type="component" value="Unassembled WGS sequence"/>
</dbReference>